<evidence type="ECO:0000259" key="3">
    <source>
        <dbReference type="Pfam" id="PF12697"/>
    </source>
</evidence>
<protein>
    <submittedName>
        <fullName evidence="4">Hydrolase 1, exosortase A system-associated</fullName>
    </submittedName>
</protein>
<dbReference type="InterPro" id="IPR017531">
    <property type="entry name" value="Hydrolase-1_PEP"/>
</dbReference>
<evidence type="ECO:0000313" key="5">
    <source>
        <dbReference type="Proteomes" id="UP001500547"/>
    </source>
</evidence>
<keyword evidence="1 4" id="KW-0378">Hydrolase</keyword>
<sequence length="279" mass="29812">MTLTTTFPIVFSLAQKHAPRLVGTVHPPAGGARGPGVVFVTGGMQTRAGSHRGFISLARVLAASGFPVLRFDLPGLGDAEGEVRDFADNADVIQAAMDALIAAVPGTERVVLWGLCDGASAAALFARDAPRVAGLFLVNPWLQSEQAQARAMRGYYRQRFLSPEFWRKLLSGRVGVVAALQGYVTNWWRARSAAPQATPESQVESLAVRLLAALDGCAVKLQIVVAGQDLTGRAFLQIAEGRNLPLSQVEEADHTFSSVAAQLRLEVLSQQFLESFCAS</sequence>
<keyword evidence="5" id="KW-1185">Reference proteome</keyword>
<dbReference type="InterPro" id="IPR029058">
    <property type="entry name" value="AB_hydrolase_fold"/>
</dbReference>
<feature type="domain" description="AB hydrolase-1" evidence="3">
    <location>
        <begin position="37"/>
        <end position="256"/>
    </location>
</feature>
<dbReference type="RefSeq" id="WP_345531650.1">
    <property type="nucleotide sequence ID" value="NZ_BAABLD010000005.1"/>
</dbReference>
<dbReference type="SUPFAM" id="SSF53474">
    <property type="entry name" value="alpha/beta-Hydrolases"/>
    <property type="match status" value="1"/>
</dbReference>
<dbReference type="GO" id="GO:0016787">
    <property type="term" value="F:hydrolase activity"/>
    <property type="evidence" value="ECO:0007669"/>
    <property type="project" value="UniProtKB-KW"/>
</dbReference>
<organism evidence="4 5">
    <name type="scientific">Viridibacterium curvum</name>
    <dbReference type="NCBI Taxonomy" id="1101404"/>
    <lineage>
        <taxon>Bacteria</taxon>
        <taxon>Pseudomonadati</taxon>
        <taxon>Pseudomonadota</taxon>
        <taxon>Betaproteobacteria</taxon>
        <taxon>Rhodocyclales</taxon>
        <taxon>Rhodocyclaceae</taxon>
        <taxon>Viridibacterium</taxon>
    </lineage>
</organism>
<dbReference type="Proteomes" id="UP001500547">
    <property type="component" value="Unassembled WGS sequence"/>
</dbReference>
<proteinExistence type="inferred from homology"/>
<accession>A0ABP9QEU9</accession>
<evidence type="ECO:0000256" key="1">
    <source>
        <dbReference type="ARBA" id="ARBA00022801"/>
    </source>
</evidence>
<name>A0ABP9QEU9_9RHOO</name>
<gene>
    <name evidence="4" type="ORF">GCM10025770_08800</name>
</gene>
<evidence type="ECO:0000313" key="4">
    <source>
        <dbReference type="EMBL" id="GAA5160718.1"/>
    </source>
</evidence>
<evidence type="ECO:0000256" key="2">
    <source>
        <dbReference type="ARBA" id="ARBA00038115"/>
    </source>
</evidence>
<comment type="caution">
    <text evidence="4">The sequence shown here is derived from an EMBL/GenBank/DDBJ whole genome shotgun (WGS) entry which is preliminary data.</text>
</comment>
<dbReference type="PANTHER" id="PTHR22946">
    <property type="entry name" value="DIENELACTONE HYDROLASE DOMAIN-CONTAINING PROTEIN-RELATED"/>
    <property type="match status" value="1"/>
</dbReference>
<dbReference type="PANTHER" id="PTHR22946:SF9">
    <property type="entry name" value="POLYKETIDE TRANSFERASE AF380"/>
    <property type="match status" value="1"/>
</dbReference>
<comment type="similarity">
    <text evidence="2">Belongs to the AB hydrolase superfamily. FUS2 hydrolase family.</text>
</comment>
<dbReference type="Gene3D" id="3.40.50.1820">
    <property type="entry name" value="alpha/beta hydrolase"/>
    <property type="match status" value="1"/>
</dbReference>
<reference evidence="5" key="1">
    <citation type="journal article" date="2019" name="Int. J. Syst. Evol. Microbiol.">
        <title>The Global Catalogue of Microorganisms (GCM) 10K type strain sequencing project: providing services to taxonomists for standard genome sequencing and annotation.</title>
        <authorList>
            <consortium name="The Broad Institute Genomics Platform"/>
            <consortium name="The Broad Institute Genome Sequencing Center for Infectious Disease"/>
            <person name="Wu L."/>
            <person name="Ma J."/>
        </authorList>
    </citation>
    <scope>NUCLEOTIDE SEQUENCE [LARGE SCALE GENOMIC DNA]</scope>
    <source>
        <strain evidence="5">JCM 18715</strain>
    </source>
</reference>
<dbReference type="EMBL" id="BAABLD010000005">
    <property type="protein sequence ID" value="GAA5160718.1"/>
    <property type="molecule type" value="Genomic_DNA"/>
</dbReference>
<dbReference type="Pfam" id="PF12697">
    <property type="entry name" value="Abhydrolase_6"/>
    <property type="match status" value="1"/>
</dbReference>
<dbReference type="NCBIfam" id="TIGR03100">
    <property type="entry name" value="hydr1_PEP"/>
    <property type="match status" value="1"/>
</dbReference>
<dbReference type="InterPro" id="IPR050261">
    <property type="entry name" value="FrsA_esterase"/>
</dbReference>
<dbReference type="InterPro" id="IPR000073">
    <property type="entry name" value="AB_hydrolase_1"/>
</dbReference>